<dbReference type="GO" id="GO:0006310">
    <property type="term" value="P:DNA recombination"/>
    <property type="evidence" value="ECO:0007669"/>
    <property type="project" value="UniProtKB-KW"/>
</dbReference>
<dbReference type="PROSITE" id="PS51900">
    <property type="entry name" value="CB"/>
    <property type="match status" value="1"/>
</dbReference>
<reference evidence="8" key="1">
    <citation type="submission" date="2023-07" db="EMBL/GenBank/DDBJ databases">
        <title>Functional and genomic diversity of the sorghum phyllosphere microbiome.</title>
        <authorList>
            <person name="Shade A."/>
        </authorList>
    </citation>
    <scope>NUCLEOTIDE SEQUENCE</scope>
    <source>
        <strain evidence="8">SORGH_AS_1067</strain>
    </source>
</reference>
<dbReference type="InterPro" id="IPR002104">
    <property type="entry name" value="Integrase_catalytic"/>
</dbReference>
<accession>A0AAJ1U497</accession>
<dbReference type="InterPro" id="IPR050090">
    <property type="entry name" value="Tyrosine_recombinase_XerCD"/>
</dbReference>
<dbReference type="Gene3D" id="1.10.443.10">
    <property type="entry name" value="Intergrase catalytic core"/>
    <property type="match status" value="1"/>
</dbReference>
<name>A0AAJ1U497_9ACTN</name>
<dbReference type="RefSeq" id="WP_307199606.1">
    <property type="nucleotide sequence ID" value="NZ_JAUTAN010000001.1"/>
</dbReference>
<feature type="region of interest" description="Disordered" evidence="5">
    <location>
        <begin position="280"/>
        <end position="300"/>
    </location>
</feature>
<dbReference type="InterPro" id="IPR013762">
    <property type="entry name" value="Integrase-like_cat_sf"/>
</dbReference>
<evidence type="ECO:0000256" key="5">
    <source>
        <dbReference type="SAM" id="MobiDB-lite"/>
    </source>
</evidence>
<dbReference type="PANTHER" id="PTHR30349">
    <property type="entry name" value="PHAGE INTEGRASE-RELATED"/>
    <property type="match status" value="1"/>
</dbReference>
<protein>
    <submittedName>
        <fullName evidence="8">Integrase/recombinase XerD</fullName>
    </submittedName>
</protein>
<feature type="domain" description="Tyr recombinase" evidence="6">
    <location>
        <begin position="115"/>
        <end position="299"/>
    </location>
</feature>
<dbReference type="GO" id="GO:0015074">
    <property type="term" value="P:DNA integration"/>
    <property type="evidence" value="ECO:0007669"/>
    <property type="project" value="UniProtKB-KW"/>
</dbReference>
<feature type="domain" description="Core-binding (CB)" evidence="7">
    <location>
        <begin position="1"/>
        <end position="90"/>
    </location>
</feature>
<proteinExistence type="predicted"/>
<evidence type="ECO:0000256" key="2">
    <source>
        <dbReference type="ARBA" id="ARBA00023125"/>
    </source>
</evidence>
<evidence type="ECO:0000256" key="1">
    <source>
        <dbReference type="ARBA" id="ARBA00022908"/>
    </source>
</evidence>
<comment type="caution">
    <text evidence="8">The sequence shown here is derived from an EMBL/GenBank/DDBJ whole genome shotgun (WGS) entry which is preliminary data.</text>
</comment>
<evidence type="ECO:0000313" key="9">
    <source>
        <dbReference type="Proteomes" id="UP001239215"/>
    </source>
</evidence>
<keyword evidence="3" id="KW-0233">DNA recombination</keyword>
<dbReference type="Pfam" id="PF00589">
    <property type="entry name" value="Phage_integrase"/>
    <property type="match status" value="1"/>
</dbReference>
<dbReference type="AlphaFoldDB" id="A0AAJ1U497"/>
<dbReference type="Gene3D" id="1.10.150.130">
    <property type="match status" value="1"/>
</dbReference>
<dbReference type="GO" id="GO:0003677">
    <property type="term" value="F:DNA binding"/>
    <property type="evidence" value="ECO:0007669"/>
    <property type="project" value="UniProtKB-UniRule"/>
</dbReference>
<dbReference type="PROSITE" id="PS51898">
    <property type="entry name" value="TYR_RECOMBINASE"/>
    <property type="match status" value="1"/>
</dbReference>
<dbReference type="PANTHER" id="PTHR30349:SF81">
    <property type="entry name" value="TYROSINE RECOMBINASE XERC"/>
    <property type="match status" value="1"/>
</dbReference>
<dbReference type="Pfam" id="PF02899">
    <property type="entry name" value="Phage_int_SAM_1"/>
    <property type="match status" value="1"/>
</dbReference>
<keyword evidence="2 4" id="KW-0238">DNA-binding</keyword>
<dbReference type="InterPro" id="IPR044068">
    <property type="entry name" value="CB"/>
</dbReference>
<dbReference type="Proteomes" id="UP001239215">
    <property type="component" value="Unassembled WGS sequence"/>
</dbReference>
<dbReference type="InterPro" id="IPR004107">
    <property type="entry name" value="Integrase_SAM-like_N"/>
</dbReference>
<evidence type="ECO:0000259" key="6">
    <source>
        <dbReference type="PROSITE" id="PS51898"/>
    </source>
</evidence>
<evidence type="ECO:0000313" key="8">
    <source>
        <dbReference type="EMBL" id="MDQ1104231.1"/>
    </source>
</evidence>
<dbReference type="InterPro" id="IPR010998">
    <property type="entry name" value="Integrase_recombinase_N"/>
</dbReference>
<dbReference type="InterPro" id="IPR011010">
    <property type="entry name" value="DNA_brk_join_enz"/>
</dbReference>
<organism evidence="8 9">
    <name type="scientific">Nocardioides zeae</name>
    <dbReference type="NCBI Taxonomy" id="1457234"/>
    <lineage>
        <taxon>Bacteria</taxon>
        <taxon>Bacillati</taxon>
        <taxon>Actinomycetota</taxon>
        <taxon>Actinomycetes</taxon>
        <taxon>Propionibacteriales</taxon>
        <taxon>Nocardioidaceae</taxon>
        <taxon>Nocardioides</taxon>
    </lineage>
</organism>
<evidence type="ECO:0000256" key="3">
    <source>
        <dbReference type="ARBA" id="ARBA00023172"/>
    </source>
</evidence>
<dbReference type="SUPFAM" id="SSF56349">
    <property type="entry name" value="DNA breaking-rejoining enzymes"/>
    <property type="match status" value="1"/>
</dbReference>
<keyword evidence="1" id="KW-0229">DNA integration</keyword>
<evidence type="ECO:0000256" key="4">
    <source>
        <dbReference type="PROSITE-ProRule" id="PRU01248"/>
    </source>
</evidence>
<evidence type="ECO:0000259" key="7">
    <source>
        <dbReference type="PROSITE" id="PS51900"/>
    </source>
</evidence>
<dbReference type="EMBL" id="JAUTAN010000001">
    <property type="protein sequence ID" value="MDQ1104231.1"/>
    <property type="molecule type" value="Genomic_DNA"/>
</dbReference>
<gene>
    <name evidence="8" type="ORF">QE405_001515</name>
</gene>
<sequence length="300" mass="31432">MADAVAAYLDHLRTARGAAGSTLASYRRDLRRYRAFLAGHGVHDLTAVTPALLAGLVPALQAGDGDHPALGEASVARTLVAVRGLHRWARAEGLTAGDPAADPAAPLRAPVLARRAPRSLTVADVEAILGAAGAPGTLLARRDRTLLEVLATTGARISETVGLDLADVDLDGRTVRLRGPGGRDRVVPLPAWATATLRSYLAEVRPVLAHQATAVFVNARGGRLSRQSAWTVLARAAERAGVSEHVSPHTLRHSFAAHLVEAGVDVREVQALLGHASTATTQRYASEQGPDQRPDQAAGR</sequence>